<dbReference type="EMBL" id="QFPX01000040">
    <property type="protein sequence ID" value="PZQ50281.1"/>
    <property type="molecule type" value="Genomic_DNA"/>
</dbReference>
<comment type="caution">
    <text evidence="1">The sequence shown here is derived from an EMBL/GenBank/DDBJ whole genome shotgun (WGS) entry which is preliminary data.</text>
</comment>
<accession>A0A2W5N9W2</accession>
<name>A0A2W5N9W2_9SPHN</name>
<dbReference type="Proteomes" id="UP000249082">
    <property type="component" value="Unassembled WGS sequence"/>
</dbReference>
<evidence type="ECO:0000313" key="1">
    <source>
        <dbReference type="EMBL" id="PZQ50281.1"/>
    </source>
</evidence>
<organism evidence="1 2">
    <name type="scientific">Novosphingobium pentaromativorans</name>
    <dbReference type="NCBI Taxonomy" id="205844"/>
    <lineage>
        <taxon>Bacteria</taxon>
        <taxon>Pseudomonadati</taxon>
        <taxon>Pseudomonadota</taxon>
        <taxon>Alphaproteobacteria</taxon>
        <taxon>Sphingomonadales</taxon>
        <taxon>Sphingomonadaceae</taxon>
        <taxon>Novosphingobium</taxon>
    </lineage>
</organism>
<sequence>MTAIECDRSKFEALEGQARRLPFTFVREELFHEPSISLLHCDMRDPTPVARTLWTMPFVDEVNRDRMCLWMHGRLDLWTTWGEVAKDNGALALTQALPALLMLEPGIVSDASVGALTVIRIELGGSPTLISLLKRNAACHRIPP</sequence>
<evidence type="ECO:0000313" key="2">
    <source>
        <dbReference type="Proteomes" id="UP000249082"/>
    </source>
</evidence>
<reference evidence="1 2" key="1">
    <citation type="submission" date="2017-08" db="EMBL/GenBank/DDBJ databases">
        <title>Infants hospitalized years apart are colonized by the same room-sourced microbial strains.</title>
        <authorList>
            <person name="Brooks B."/>
            <person name="Olm M.R."/>
            <person name="Firek B.A."/>
            <person name="Baker R."/>
            <person name="Thomas B.C."/>
            <person name="Morowitz M.J."/>
            <person name="Banfield J.F."/>
        </authorList>
    </citation>
    <scope>NUCLEOTIDE SEQUENCE [LARGE SCALE GENOMIC DNA]</scope>
    <source>
        <strain evidence="1">S2_005_002_R2_33</strain>
    </source>
</reference>
<dbReference type="AlphaFoldDB" id="A0A2W5N9W2"/>
<gene>
    <name evidence="1" type="ORF">DI555_22985</name>
</gene>
<proteinExistence type="predicted"/>
<protein>
    <submittedName>
        <fullName evidence="1">Uncharacterized protein</fullName>
    </submittedName>
</protein>